<proteinExistence type="predicted"/>
<keyword evidence="1" id="KW-0472">Membrane</keyword>
<evidence type="ECO:0000313" key="3">
    <source>
        <dbReference type="Proteomes" id="UP001529510"/>
    </source>
</evidence>
<reference evidence="2 3" key="1">
    <citation type="submission" date="2024-05" db="EMBL/GenBank/DDBJ databases">
        <title>Genome sequencing and assembly of Indian major carp, Cirrhinus mrigala (Hamilton, 1822).</title>
        <authorList>
            <person name="Mohindra V."/>
            <person name="Chowdhury L.M."/>
            <person name="Lal K."/>
            <person name="Jena J.K."/>
        </authorList>
    </citation>
    <scope>NUCLEOTIDE SEQUENCE [LARGE SCALE GENOMIC DNA]</scope>
    <source>
        <strain evidence="2">CM1030</strain>
        <tissue evidence="2">Blood</tissue>
    </source>
</reference>
<feature type="non-terminal residue" evidence="2">
    <location>
        <position position="1"/>
    </location>
</feature>
<protein>
    <submittedName>
        <fullName evidence="2">Uncharacterized protein</fullName>
    </submittedName>
</protein>
<keyword evidence="1" id="KW-0812">Transmembrane</keyword>
<organism evidence="2 3">
    <name type="scientific">Cirrhinus mrigala</name>
    <name type="common">Mrigala</name>
    <dbReference type="NCBI Taxonomy" id="683832"/>
    <lineage>
        <taxon>Eukaryota</taxon>
        <taxon>Metazoa</taxon>
        <taxon>Chordata</taxon>
        <taxon>Craniata</taxon>
        <taxon>Vertebrata</taxon>
        <taxon>Euteleostomi</taxon>
        <taxon>Actinopterygii</taxon>
        <taxon>Neopterygii</taxon>
        <taxon>Teleostei</taxon>
        <taxon>Ostariophysi</taxon>
        <taxon>Cypriniformes</taxon>
        <taxon>Cyprinidae</taxon>
        <taxon>Labeoninae</taxon>
        <taxon>Labeonini</taxon>
        <taxon>Cirrhinus</taxon>
    </lineage>
</organism>
<accession>A0ABD0NCD4</accession>
<keyword evidence="1" id="KW-1133">Transmembrane helix</keyword>
<comment type="caution">
    <text evidence="2">The sequence shown here is derived from an EMBL/GenBank/DDBJ whole genome shotgun (WGS) entry which is preliminary data.</text>
</comment>
<evidence type="ECO:0000313" key="2">
    <source>
        <dbReference type="EMBL" id="KAL0159000.1"/>
    </source>
</evidence>
<feature type="non-terminal residue" evidence="2">
    <location>
        <position position="227"/>
    </location>
</feature>
<dbReference type="Proteomes" id="UP001529510">
    <property type="component" value="Unassembled WGS sequence"/>
</dbReference>
<dbReference type="AlphaFoldDB" id="A0ABD0NCD4"/>
<feature type="transmembrane region" description="Helical" evidence="1">
    <location>
        <begin position="87"/>
        <end position="113"/>
    </location>
</feature>
<sequence>SSSILVSPRAVMLPREASPSALPCRPALAWLLESQVPPRPSKLPVPPLSVDQFWTINLPAPLGSVFPSTPPWSVIISPFPWNSGISAVLHLFISMALSIFTVVLTCSVITIVFQHPSSSSAVMLPGEASPSALPCRPALAWLLESQFHLVPQRRQFHLAPLLHLDHRSASITSVGWTQVSTMAPPLLGFICCLSFTSPSSTFRGTSSVISRIIAFPEGALCHNYVLF</sequence>
<dbReference type="EMBL" id="JAMKFB020000023">
    <property type="protein sequence ID" value="KAL0159000.1"/>
    <property type="molecule type" value="Genomic_DNA"/>
</dbReference>
<gene>
    <name evidence="2" type="ORF">M9458_047076</name>
</gene>
<evidence type="ECO:0000256" key="1">
    <source>
        <dbReference type="SAM" id="Phobius"/>
    </source>
</evidence>
<keyword evidence="3" id="KW-1185">Reference proteome</keyword>
<name>A0ABD0NCD4_CIRMR</name>